<feature type="compositionally biased region" description="Polar residues" evidence="1">
    <location>
        <begin position="70"/>
        <end position="85"/>
    </location>
</feature>
<name>A0ABD1TU26_9LAMI</name>
<dbReference type="Proteomes" id="UP001604277">
    <property type="component" value="Unassembled WGS sequence"/>
</dbReference>
<evidence type="ECO:0000313" key="2">
    <source>
        <dbReference type="EMBL" id="KAL2516232.1"/>
    </source>
</evidence>
<gene>
    <name evidence="2" type="ORF">Fot_30203</name>
</gene>
<evidence type="ECO:0000313" key="3">
    <source>
        <dbReference type="Proteomes" id="UP001604277"/>
    </source>
</evidence>
<proteinExistence type="predicted"/>
<keyword evidence="3" id="KW-1185">Reference proteome</keyword>
<feature type="compositionally biased region" description="Basic and acidic residues" evidence="1">
    <location>
        <begin position="56"/>
        <end position="69"/>
    </location>
</feature>
<feature type="region of interest" description="Disordered" evidence="1">
    <location>
        <begin position="47"/>
        <end position="103"/>
    </location>
</feature>
<sequence length="134" mass="15600">MEWRRGRNADPVTWFNSVAKIVIAHVIPKTKRRHSCRPSYRRDIFYENEEALGEDSQNKEKSGSEREIIDNSNNVHNGVQSTRNILNEGDKKEQSRSPAHCLRGESTHIQMGYVDGRRWESKNTVSPIFLYPQM</sequence>
<dbReference type="AlphaFoldDB" id="A0ABD1TU26"/>
<dbReference type="EMBL" id="JBFOLJ010000008">
    <property type="protein sequence ID" value="KAL2516232.1"/>
    <property type="molecule type" value="Genomic_DNA"/>
</dbReference>
<protein>
    <submittedName>
        <fullName evidence="2">Uncharacterized protein</fullName>
    </submittedName>
</protein>
<reference evidence="3" key="1">
    <citation type="submission" date="2024-07" db="EMBL/GenBank/DDBJ databases">
        <title>Two chromosome-level genome assemblies of Korean endemic species Abeliophyllum distichum and Forsythia ovata (Oleaceae).</title>
        <authorList>
            <person name="Jang H."/>
        </authorList>
    </citation>
    <scope>NUCLEOTIDE SEQUENCE [LARGE SCALE GENOMIC DNA]</scope>
</reference>
<comment type="caution">
    <text evidence="2">The sequence shown here is derived from an EMBL/GenBank/DDBJ whole genome shotgun (WGS) entry which is preliminary data.</text>
</comment>
<evidence type="ECO:0000256" key="1">
    <source>
        <dbReference type="SAM" id="MobiDB-lite"/>
    </source>
</evidence>
<accession>A0ABD1TU26</accession>
<organism evidence="2 3">
    <name type="scientific">Forsythia ovata</name>
    <dbReference type="NCBI Taxonomy" id="205694"/>
    <lineage>
        <taxon>Eukaryota</taxon>
        <taxon>Viridiplantae</taxon>
        <taxon>Streptophyta</taxon>
        <taxon>Embryophyta</taxon>
        <taxon>Tracheophyta</taxon>
        <taxon>Spermatophyta</taxon>
        <taxon>Magnoliopsida</taxon>
        <taxon>eudicotyledons</taxon>
        <taxon>Gunneridae</taxon>
        <taxon>Pentapetalae</taxon>
        <taxon>asterids</taxon>
        <taxon>lamiids</taxon>
        <taxon>Lamiales</taxon>
        <taxon>Oleaceae</taxon>
        <taxon>Forsythieae</taxon>
        <taxon>Forsythia</taxon>
    </lineage>
</organism>